<gene>
    <name evidence="2" type="ORF">ALO47_03450</name>
</gene>
<dbReference type="PATRIC" id="fig|55398.3.peg.4328"/>
<evidence type="ECO:0000256" key="1">
    <source>
        <dbReference type="SAM" id="SignalP"/>
    </source>
</evidence>
<protein>
    <submittedName>
        <fullName evidence="2">Lipoprotein</fullName>
    </submittedName>
</protein>
<organism evidence="2 3">
    <name type="scientific">Pseudomonas syringae pv. ribicola</name>
    <dbReference type="NCBI Taxonomy" id="55398"/>
    <lineage>
        <taxon>Bacteria</taxon>
        <taxon>Pseudomonadati</taxon>
        <taxon>Pseudomonadota</taxon>
        <taxon>Gammaproteobacteria</taxon>
        <taxon>Pseudomonadales</taxon>
        <taxon>Pseudomonadaceae</taxon>
        <taxon>Pseudomonas</taxon>
    </lineage>
</organism>
<reference evidence="2 3" key="1">
    <citation type="submission" date="2015-09" db="EMBL/GenBank/DDBJ databases">
        <title>Genome announcement of multiple Pseudomonas syringae strains.</title>
        <authorList>
            <person name="Thakur S."/>
            <person name="Wang P.W."/>
            <person name="Gong Y."/>
            <person name="Weir B.S."/>
            <person name="Guttman D.S."/>
        </authorList>
    </citation>
    <scope>NUCLEOTIDE SEQUENCE [LARGE SCALE GENOMIC DNA]</scope>
    <source>
        <strain evidence="2 3">ICMP3882</strain>
    </source>
</reference>
<name>A0A0N8SN32_PSESI</name>
<accession>A0A0N8SN32</accession>
<dbReference type="Proteomes" id="UP000050554">
    <property type="component" value="Unassembled WGS sequence"/>
</dbReference>
<keyword evidence="2" id="KW-0449">Lipoprotein</keyword>
<feature type="signal peptide" evidence="1">
    <location>
        <begin position="1"/>
        <end position="19"/>
    </location>
</feature>
<proteinExistence type="predicted"/>
<dbReference type="PROSITE" id="PS51257">
    <property type="entry name" value="PROKAR_LIPOPROTEIN"/>
    <property type="match status" value="1"/>
</dbReference>
<feature type="chain" id="PRO_5006031671" evidence="1">
    <location>
        <begin position="20"/>
        <end position="168"/>
    </location>
</feature>
<dbReference type="AlphaFoldDB" id="A0A0N8SN32"/>
<evidence type="ECO:0000313" key="3">
    <source>
        <dbReference type="Proteomes" id="UP000050554"/>
    </source>
</evidence>
<dbReference type="EMBL" id="LJRF01000212">
    <property type="protein sequence ID" value="KPY42464.1"/>
    <property type="molecule type" value="Genomic_DNA"/>
</dbReference>
<evidence type="ECO:0000313" key="2">
    <source>
        <dbReference type="EMBL" id="KPY42464.1"/>
    </source>
</evidence>
<keyword evidence="1" id="KW-0732">Signal</keyword>
<sequence>MWMKSAALFPLILALSGCAGLDQAMSVTNGVFDQTGDVLSGDFRGLIEAKQATLTQIWSDWETNEVTAKEKWDAQTLIIPGVVQRITKTGSAIGQNQIAVIFTDPTNPKCQGQGLTRDDLLVNKKKISSFKKGDKVLMKGVLGTTESKWTDNTSCWLSFDKAEFTLQK</sequence>
<comment type="caution">
    <text evidence="2">The sequence shown here is derived from an EMBL/GenBank/DDBJ whole genome shotgun (WGS) entry which is preliminary data.</text>
</comment>